<protein>
    <submittedName>
        <fullName evidence="1">Uncharacterized protein</fullName>
    </submittedName>
</protein>
<organism evidence="1">
    <name type="scientific">Ophidiomyces ophidiicola</name>
    <dbReference type="NCBI Taxonomy" id="1387563"/>
    <lineage>
        <taxon>Eukaryota</taxon>
        <taxon>Fungi</taxon>
        <taxon>Dikarya</taxon>
        <taxon>Ascomycota</taxon>
        <taxon>Pezizomycotina</taxon>
        <taxon>Eurotiomycetes</taxon>
        <taxon>Eurotiomycetidae</taxon>
        <taxon>Onygenales</taxon>
        <taxon>Onygenaceae</taxon>
        <taxon>Ophidiomyces</taxon>
    </lineage>
</organism>
<reference evidence="1" key="1">
    <citation type="journal article" date="2022" name="bioRxiv">
        <title>Population genetic analysis of Ophidiomyces ophidiicola, the causative agent of snake fungal disease, indicates recent introductions to the USA.</title>
        <authorList>
            <person name="Ladner J.T."/>
            <person name="Palmer J.M."/>
            <person name="Ettinger C.L."/>
            <person name="Stajich J.E."/>
            <person name="Farrell T.M."/>
            <person name="Glorioso B.M."/>
            <person name="Lawson B."/>
            <person name="Price S.J."/>
            <person name="Stengle A.G."/>
            <person name="Grear D.A."/>
            <person name="Lorch J.M."/>
        </authorList>
    </citation>
    <scope>NUCLEOTIDE SEQUENCE</scope>
    <source>
        <strain evidence="1">NWHC 24266-5</strain>
    </source>
</reference>
<name>A0ACB8V314_9EURO</name>
<dbReference type="EMBL" id="JALBCA010000010">
    <property type="protein sequence ID" value="KAI2391744.1"/>
    <property type="molecule type" value="Genomic_DNA"/>
</dbReference>
<proteinExistence type="predicted"/>
<gene>
    <name evidence="1" type="ORF">LOY88_000970</name>
</gene>
<sequence length="660" mass="75296">MPDFHPCAYRQIADTKPSSTHKGSNLSSYFIFDTKTLRLIMNSSPTAVKPASLGSNNPHIDHPASIDRPVFFPEWSVSSASGYRISDHMVNEPFPERKAFKIIMMGAGAAGIDFVHHAAIAFRDDPDVEFVVYEKNPDIGGTWLENRYPGCACDIPSASYQFQWRPNPEWTKYYSPSEEIWEYFKKVVDEEDMMRYIQLRTRVIHAAWKEAKSKWVIHLVQKDREGNVTKEWNEECDVFLSGSGILNAWRWPDIPGLHSFGGRLFHTARYDEEYDLREKRVAVIGSGSSGVQTVAAIYNDVSKLYTWIRTPTWITAGFGQKYAGPDGANFAYSEEQKTIWKTHPEKYLRYRKMIEDELNGRFRLVLRNSQESEEANTFAYNEMTSKLGDNTHLKSKIIPQTFNVGCRRPTPGNGYLEALAGSKTTCYTENINGITPNGFLTADGVEVEVDVIICATGFDTTFRPRFPIIGLDGKLLSDRWKNAAESYLSVSVPNFPNYFMYSGPYSPVAQGSILQLISLFSNHFIQIIQKMRKEHIRRLSPKENAMKDFMEHASLYLQRTAWADPCSSWFKQGKKDGNIVMWPGSRLSFFDLLREPKYEDYEIEYWSGNRWGYLGNGFSTIEFDGSDISYYLNCKLFPEQTTALADVETGLLPDTPGACK</sequence>
<evidence type="ECO:0000313" key="1">
    <source>
        <dbReference type="EMBL" id="KAI2391744.1"/>
    </source>
</evidence>
<comment type="caution">
    <text evidence="1">The sequence shown here is derived from an EMBL/GenBank/DDBJ whole genome shotgun (WGS) entry which is preliminary data.</text>
</comment>
<accession>A0ACB8V314</accession>